<evidence type="ECO:0000313" key="3">
    <source>
        <dbReference type="Proteomes" id="UP000217211"/>
    </source>
</evidence>
<name>A0A249PB60_9HYPH</name>
<accession>A0A249PB60</accession>
<sequence length="47" mass="5008">MRSTPQSDAHASVEDCDSAGDRQTAHPKGRALSVNIGAGWYYGRNSS</sequence>
<feature type="region of interest" description="Disordered" evidence="1">
    <location>
        <begin position="1"/>
        <end position="30"/>
    </location>
</feature>
<dbReference type="KEGG" id="esj:SJ05684_c14910"/>
<evidence type="ECO:0000313" key="2">
    <source>
        <dbReference type="EMBL" id="ASY62937.1"/>
    </source>
</evidence>
<dbReference type="Proteomes" id="UP000217211">
    <property type="component" value="Chromosome"/>
</dbReference>
<gene>
    <name evidence="2" type="ORF">SJ05684_c14910</name>
</gene>
<protein>
    <submittedName>
        <fullName evidence="2">Uncharacterized protein</fullName>
    </submittedName>
</protein>
<dbReference type="AlphaFoldDB" id="A0A249PB60"/>
<evidence type="ECO:0000256" key="1">
    <source>
        <dbReference type="SAM" id="MobiDB-lite"/>
    </source>
</evidence>
<dbReference type="EMBL" id="CP023067">
    <property type="protein sequence ID" value="ASY62937.1"/>
    <property type="molecule type" value="Genomic_DNA"/>
</dbReference>
<organism evidence="2 3">
    <name type="scientific">Sinorhizobium sojae CCBAU 05684</name>
    <dbReference type="NCBI Taxonomy" id="716928"/>
    <lineage>
        <taxon>Bacteria</taxon>
        <taxon>Pseudomonadati</taxon>
        <taxon>Pseudomonadota</taxon>
        <taxon>Alphaproteobacteria</taxon>
        <taxon>Hyphomicrobiales</taxon>
        <taxon>Rhizobiaceae</taxon>
        <taxon>Sinorhizobium/Ensifer group</taxon>
        <taxon>Sinorhizobium</taxon>
    </lineage>
</organism>
<keyword evidence="3" id="KW-1185">Reference proteome</keyword>
<reference evidence="2 3" key="1">
    <citation type="submission" date="2017-08" db="EMBL/GenBank/DDBJ databases">
        <title>Multipartite genome sequences of Sinorhizobium species nodulating soybeans.</title>
        <authorList>
            <person name="Tian C.F."/>
        </authorList>
    </citation>
    <scope>NUCLEOTIDE SEQUENCE [LARGE SCALE GENOMIC DNA]</scope>
    <source>
        <strain evidence="2 3">CCBAU 05684</strain>
    </source>
</reference>
<proteinExistence type="predicted"/>